<dbReference type="PANTHER" id="PTHR34309">
    <property type="entry name" value="SLR1406 PROTEIN"/>
    <property type="match status" value="1"/>
</dbReference>
<reference evidence="1 2" key="1">
    <citation type="submission" date="2019-09" db="EMBL/GenBank/DDBJ databases">
        <title>NBRP : Genome information of microbial organism related human and environment.</title>
        <authorList>
            <person name="Hattori M."/>
            <person name="Oshima K."/>
            <person name="Inaba H."/>
            <person name="Suda W."/>
            <person name="Sakamoto M."/>
            <person name="Iino T."/>
            <person name="Kitahara M."/>
            <person name="Oshida Y."/>
            <person name="Iida T."/>
            <person name="Kudo T."/>
            <person name="Itoh T."/>
            <person name="Ohkuma M."/>
        </authorList>
    </citation>
    <scope>NUCLEOTIDE SEQUENCE [LARGE SCALE GENOMIC DNA]</scope>
    <source>
        <strain evidence="1 2">Q-1</strain>
    </source>
</reference>
<protein>
    <recommendedName>
        <fullName evidence="3">GlcG protein</fullName>
    </recommendedName>
</protein>
<name>A0A5A7N9R6_9PROT</name>
<accession>A0A5A7N9R6</accession>
<dbReference type="InterPro" id="IPR052517">
    <property type="entry name" value="GlcG_carb_metab_protein"/>
</dbReference>
<dbReference type="EMBL" id="BKCN01000008">
    <property type="protein sequence ID" value="GER04190.1"/>
    <property type="molecule type" value="Genomic_DNA"/>
</dbReference>
<dbReference type="AlphaFoldDB" id="A0A5A7N9R6"/>
<proteinExistence type="predicted"/>
<dbReference type="InterPro" id="IPR005624">
    <property type="entry name" value="PduO/GlcC-like"/>
</dbReference>
<comment type="caution">
    <text evidence="1">The sequence shown here is derived from an EMBL/GenBank/DDBJ whole genome shotgun (WGS) entry which is preliminary data.</text>
</comment>
<dbReference type="PANTHER" id="PTHR34309:SF10">
    <property type="entry name" value="SLR1406 PROTEIN"/>
    <property type="match status" value="1"/>
</dbReference>
<dbReference type="InterPro" id="IPR038084">
    <property type="entry name" value="PduO/GlcC-like_sf"/>
</dbReference>
<evidence type="ECO:0000313" key="1">
    <source>
        <dbReference type="EMBL" id="GER04190.1"/>
    </source>
</evidence>
<sequence length="142" mass="14255">MSKLSLEDARSIVRAALDHAATIDAKPLTVAVLDDGGHLVMLERQDGASALRPEVAQAKAATAINLGKSSRAIAEDAAARPTFVSALSALAGGRVLPAAGGFAFRNTKGDVAGAIGITGDTSDRDEECAIAGAKAAGFSPDL</sequence>
<dbReference type="RefSeq" id="WP_042083940.1">
    <property type="nucleotide sequence ID" value="NZ_BKCN01000008.1"/>
</dbReference>
<evidence type="ECO:0008006" key="3">
    <source>
        <dbReference type="Google" id="ProtNLM"/>
    </source>
</evidence>
<dbReference type="Gene3D" id="3.30.450.150">
    <property type="entry name" value="Haem-degrading domain"/>
    <property type="match status" value="1"/>
</dbReference>
<dbReference type="Pfam" id="PF03928">
    <property type="entry name" value="HbpS-like"/>
    <property type="match status" value="1"/>
</dbReference>
<keyword evidence="2" id="KW-1185">Reference proteome</keyword>
<dbReference type="SUPFAM" id="SSF143744">
    <property type="entry name" value="GlcG-like"/>
    <property type="match status" value="1"/>
</dbReference>
<evidence type="ECO:0000313" key="2">
    <source>
        <dbReference type="Proteomes" id="UP000324996"/>
    </source>
</evidence>
<dbReference type="Proteomes" id="UP000324996">
    <property type="component" value="Unassembled WGS sequence"/>
</dbReference>
<gene>
    <name evidence="1" type="ORF">JCM17846_18720</name>
</gene>
<organism evidence="1 2">
    <name type="scientific">Iodidimonas nitroreducens</name>
    <dbReference type="NCBI Taxonomy" id="1236968"/>
    <lineage>
        <taxon>Bacteria</taxon>
        <taxon>Pseudomonadati</taxon>
        <taxon>Pseudomonadota</taxon>
        <taxon>Alphaproteobacteria</taxon>
        <taxon>Iodidimonadales</taxon>
        <taxon>Iodidimonadaceae</taxon>
        <taxon>Iodidimonas</taxon>
    </lineage>
</organism>